<evidence type="ECO:0000256" key="4">
    <source>
        <dbReference type="ARBA" id="ARBA00022963"/>
    </source>
</evidence>
<proteinExistence type="inferred from homology"/>
<dbReference type="InterPro" id="IPR000073">
    <property type="entry name" value="AB_hydrolase_1"/>
</dbReference>
<evidence type="ECO:0000256" key="2">
    <source>
        <dbReference type="ARBA" id="ARBA00022729"/>
    </source>
</evidence>
<protein>
    <recommendedName>
        <fullName evidence="7">AB hydrolase-1 domain-containing protein</fullName>
    </recommendedName>
</protein>
<keyword evidence="3" id="KW-0378">Hydrolase</keyword>
<feature type="domain" description="AB hydrolase-1" evidence="7">
    <location>
        <begin position="13"/>
        <end position="297"/>
    </location>
</feature>
<accession>A0AAV1JFH9</accession>
<comment type="caution">
    <text evidence="8">The sequence shown here is derived from an EMBL/GenBank/DDBJ whole genome shotgun (WGS) entry which is preliminary data.</text>
</comment>
<evidence type="ECO:0000313" key="8">
    <source>
        <dbReference type="EMBL" id="CAK1547289.1"/>
    </source>
</evidence>
<dbReference type="Gene3D" id="3.40.50.1820">
    <property type="entry name" value="alpha/beta hydrolase"/>
    <property type="match status" value="1"/>
</dbReference>
<keyword evidence="4" id="KW-0442">Lipid degradation</keyword>
<evidence type="ECO:0000259" key="7">
    <source>
        <dbReference type="Pfam" id="PF00561"/>
    </source>
</evidence>
<reference evidence="8 9" key="1">
    <citation type="submission" date="2023-11" db="EMBL/GenBank/DDBJ databases">
        <authorList>
            <person name="Okamura Y."/>
        </authorList>
    </citation>
    <scope>NUCLEOTIDE SEQUENCE [LARGE SCALE GENOMIC DNA]</scope>
</reference>
<dbReference type="SUPFAM" id="SSF53474">
    <property type="entry name" value="alpha/beta-Hydrolases"/>
    <property type="match status" value="1"/>
</dbReference>
<keyword evidence="6" id="KW-0325">Glycoprotein</keyword>
<keyword evidence="5" id="KW-0443">Lipid metabolism</keyword>
<dbReference type="Proteomes" id="UP001497472">
    <property type="component" value="Unassembled WGS sequence"/>
</dbReference>
<gene>
    <name evidence="8" type="ORF">LNINA_LOCUS6773</name>
</gene>
<dbReference type="GO" id="GO:0016042">
    <property type="term" value="P:lipid catabolic process"/>
    <property type="evidence" value="ECO:0007669"/>
    <property type="project" value="UniProtKB-KW"/>
</dbReference>
<comment type="similarity">
    <text evidence="1">Belongs to the AB hydrolase superfamily. Lipase family.</text>
</comment>
<dbReference type="AlphaFoldDB" id="A0AAV1JFH9"/>
<dbReference type="FunFam" id="3.40.50.1820:FF:000057">
    <property type="entry name" value="Lipase"/>
    <property type="match status" value="1"/>
</dbReference>
<evidence type="ECO:0000313" key="9">
    <source>
        <dbReference type="Proteomes" id="UP001497472"/>
    </source>
</evidence>
<dbReference type="EMBL" id="CAVLEF010000009">
    <property type="protein sequence ID" value="CAK1547289.1"/>
    <property type="molecule type" value="Genomic_DNA"/>
</dbReference>
<organism evidence="8 9">
    <name type="scientific">Leptosia nina</name>
    <dbReference type="NCBI Taxonomy" id="320188"/>
    <lineage>
        <taxon>Eukaryota</taxon>
        <taxon>Metazoa</taxon>
        <taxon>Ecdysozoa</taxon>
        <taxon>Arthropoda</taxon>
        <taxon>Hexapoda</taxon>
        <taxon>Insecta</taxon>
        <taxon>Pterygota</taxon>
        <taxon>Neoptera</taxon>
        <taxon>Endopterygota</taxon>
        <taxon>Lepidoptera</taxon>
        <taxon>Glossata</taxon>
        <taxon>Ditrysia</taxon>
        <taxon>Papilionoidea</taxon>
        <taxon>Pieridae</taxon>
        <taxon>Pierinae</taxon>
        <taxon>Leptosia</taxon>
    </lineage>
</organism>
<evidence type="ECO:0000256" key="1">
    <source>
        <dbReference type="ARBA" id="ARBA00010701"/>
    </source>
</evidence>
<keyword evidence="9" id="KW-1185">Reference proteome</keyword>
<keyword evidence="2" id="KW-0732">Signal</keyword>
<evidence type="ECO:0000256" key="3">
    <source>
        <dbReference type="ARBA" id="ARBA00022801"/>
    </source>
</evidence>
<dbReference type="GO" id="GO:0016787">
    <property type="term" value="F:hydrolase activity"/>
    <property type="evidence" value="ECO:0007669"/>
    <property type="project" value="UniProtKB-KW"/>
</dbReference>
<name>A0AAV1JFH9_9NEOP</name>
<dbReference type="InterPro" id="IPR029058">
    <property type="entry name" value="AB_hydrolase_fold"/>
</dbReference>
<sequence>MHGLFCSADDFVTSGVNAGLAYQLAQKGYDVWMGNARGNKHSRSNIYTSPSEKQFWDFSFHEIGFIDLPTMIDFVLEKTQRKTLTYIGHSQGTTAFYVMCSLRPEYNEKVNLMMSLSAVAWLSHIRSPLRYTAPILEALQALLNVLGIYELLPDSHQIKLYQKAFCNNNLGAFIFCQQLAFIIGGYNIEQTNFEHLSVIYNHFPAGSSVKQFVHYGQLVKSGYFQQYDYKLLNLQKYGTHTPPSYPVEKITAPIAIFYGKEDLLSELADVKMLTSKLPNLIELYTVEDPNFSHFDFIYARDKGILLFPKIMSLMGNYTK</sequence>
<dbReference type="Pfam" id="PF00561">
    <property type="entry name" value="Abhydrolase_1"/>
    <property type="match status" value="1"/>
</dbReference>
<dbReference type="PANTHER" id="PTHR11005">
    <property type="entry name" value="LYSOSOMAL ACID LIPASE-RELATED"/>
    <property type="match status" value="1"/>
</dbReference>
<evidence type="ECO:0000256" key="6">
    <source>
        <dbReference type="ARBA" id="ARBA00023180"/>
    </source>
</evidence>
<evidence type="ECO:0000256" key="5">
    <source>
        <dbReference type="ARBA" id="ARBA00023098"/>
    </source>
</evidence>